<reference evidence="8 9" key="1">
    <citation type="submission" date="2016-11" db="EMBL/GenBank/DDBJ databases">
        <authorList>
            <person name="Jaros S."/>
            <person name="Januszkiewicz K."/>
            <person name="Wedrychowicz H."/>
        </authorList>
    </citation>
    <scope>NUCLEOTIDE SEQUENCE [LARGE SCALE GENOMIC DNA]</scope>
    <source>
        <strain evidence="8 9">DSM 17459</strain>
    </source>
</reference>
<dbReference type="PANTHER" id="PTHR43663:SF1">
    <property type="entry name" value="CHROMATE TRANSPORTER"/>
    <property type="match status" value="1"/>
</dbReference>
<dbReference type="Pfam" id="PF02417">
    <property type="entry name" value="Chromate_transp"/>
    <property type="match status" value="1"/>
</dbReference>
<keyword evidence="9" id="KW-1185">Reference proteome</keyword>
<evidence type="ECO:0000256" key="5">
    <source>
        <dbReference type="ARBA" id="ARBA00022989"/>
    </source>
</evidence>
<gene>
    <name evidence="8" type="ORF">SAMN02745158_03836</name>
</gene>
<evidence type="ECO:0000256" key="4">
    <source>
        <dbReference type="ARBA" id="ARBA00022692"/>
    </source>
</evidence>
<keyword evidence="6 7" id="KW-0472">Membrane</keyword>
<dbReference type="EMBL" id="FQVI01000030">
    <property type="protein sequence ID" value="SHF46222.1"/>
    <property type="molecule type" value="Genomic_DNA"/>
</dbReference>
<dbReference type="Proteomes" id="UP000184245">
    <property type="component" value="Unassembled WGS sequence"/>
</dbReference>
<evidence type="ECO:0000256" key="1">
    <source>
        <dbReference type="ARBA" id="ARBA00004651"/>
    </source>
</evidence>
<dbReference type="STRING" id="1122155.SAMN02745158_03836"/>
<feature type="transmembrane region" description="Helical" evidence="7">
    <location>
        <begin position="81"/>
        <end position="105"/>
    </location>
</feature>
<dbReference type="PANTHER" id="PTHR43663">
    <property type="entry name" value="CHROMATE TRANSPORT PROTEIN-RELATED"/>
    <property type="match status" value="1"/>
</dbReference>
<dbReference type="InterPro" id="IPR052518">
    <property type="entry name" value="CHR_Transporter"/>
</dbReference>
<keyword evidence="3" id="KW-1003">Cell membrane</keyword>
<evidence type="ECO:0000256" key="2">
    <source>
        <dbReference type="ARBA" id="ARBA00005262"/>
    </source>
</evidence>
<evidence type="ECO:0000256" key="7">
    <source>
        <dbReference type="SAM" id="Phobius"/>
    </source>
</evidence>
<dbReference type="RefSeq" id="WP_072854387.1">
    <property type="nucleotide sequence ID" value="NZ_FQVI01000030.1"/>
</dbReference>
<keyword evidence="5 7" id="KW-1133">Transmembrane helix</keyword>
<evidence type="ECO:0000313" key="8">
    <source>
        <dbReference type="EMBL" id="SHF46222.1"/>
    </source>
</evidence>
<dbReference type="OrthoDB" id="9788907at2"/>
<evidence type="ECO:0000256" key="6">
    <source>
        <dbReference type="ARBA" id="ARBA00023136"/>
    </source>
</evidence>
<feature type="transmembrane region" description="Helical" evidence="7">
    <location>
        <begin position="9"/>
        <end position="30"/>
    </location>
</feature>
<name>A0A1M5BVF9_9CLOT</name>
<protein>
    <submittedName>
        <fullName evidence="8">Chromate transporter</fullName>
    </submittedName>
</protein>
<evidence type="ECO:0000256" key="3">
    <source>
        <dbReference type="ARBA" id="ARBA00022475"/>
    </source>
</evidence>
<comment type="similarity">
    <text evidence="2">Belongs to the chromate ion transporter (CHR) (TC 2.A.51) family.</text>
</comment>
<feature type="transmembrane region" description="Helical" evidence="7">
    <location>
        <begin position="111"/>
        <end position="132"/>
    </location>
</feature>
<dbReference type="AlphaFoldDB" id="A0A1M5BVF9"/>
<evidence type="ECO:0000313" key="9">
    <source>
        <dbReference type="Proteomes" id="UP000184245"/>
    </source>
</evidence>
<feature type="transmembrane region" description="Helical" evidence="7">
    <location>
        <begin position="144"/>
        <end position="170"/>
    </location>
</feature>
<sequence>MIHQVRRCLWLFFIHMFISAFTFGGGYVVIPMIRKYFVERNKLFQEGDLLEMAAIAQSAPGAIAVNLSALTGYRVAGRTGAMVSCVGSVVPPLLILSLVSMGYQAVAGNRILRGILGGMETGVAALIVDLLIDMWRALLREKYLLLPILAVGTFLGSYILHLPVLLLLGLSGFLCAAKARGRRGGEVC</sequence>
<accession>A0A1M5BVF9</accession>
<dbReference type="GO" id="GO:0015109">
    <property type="term" value="F:chromate transmembrane transporter activity"/>
    <property type="evidence" value="ECO:0007669"/>
    <property type="project" value="InterPro"/>
</dbReference>
<comment type="subcellular location">
    <subcellularLocation>
        <location evidence="1">Cell membrane</location>
        <topology evidence="1">Multi-pass membrane protein</topology>
    </subcellularLocation>
</comment>
<organism evidence="8 9">
    <name type="scientific">Lactonifactor longoviformis DSM 17459</name>
    <dbReference type="NCBI Taxonomy" id="1122155"/>
    <lineage>
        <taxon>Bacteria</taxon>
        <taxon>Bacillati</taxon>
        <taxon>Bacillota</taxon>
        <taxon>Clostridia</taxon>
        <taxon>Eubacteriales</taxon>
        <taxon>Clostridiaceae</taxon>
        <taxon>Lactonifactor</taxon>
    </lineage>
</organism>
<keyword evidence="4 7" id="KW-0812">Transmembrane</keyword>
<dbReference type="GO" id="GO:0005886">
    <property type="term" value="C:plasma membrane"/>
    <property type="evidence" value="ECO:0007669"/>
    <property type="project" value="UniProtKB-SubCell"/>
</dbReference>
<dbReference type="InterPro" id="IPR003370">
    <property type="entry name" value="Chromate_transpt"/>
</dbReference>
<proteinExistence type="inferred from homology"/>